<dbReference type="InterPro" id="IPR017439">
    <property type="entry name" value="Amidohydrolase"/>
</dbReference>
<name>A0A0F6R043_9CORY</name>
<dbReference type="SUPFAM" id="SSF55031">
    <property type="entry name" value="Bacterial exopeptidase dimerisation domain"/>
    <property type="match status" value="1"/>
</dbReference>
<accession>A0A0F6R043</accession>
<evidence type="ECO:0000256" key="1">
    <source>
        <dbReference type="PIRSR" id="PIRSR005962-1"/>
    </source>
</evidence>
<dbReference type="EMBL" id="CP011312">
    <property type="protein sequence ID" value="AKE41507.1"/>
    <property type="molecule type" value="Genomic_DNA"/>
</dbReference>
<dbReference type="HOGENOM" id="CLU_023257_6_0_11"/>
<dbReference type="EC" id="3.5.1.32" evidence="3"/>
<dbReference type="PANTHER" id="PTHR11014:SF63">
    <property type="entry name" value="METALLOPEPTIDASE, PUTATIVE (AFU_ORTHOLOGUE AFUA_6G09600)-RELATED"/>
    <property type="match status" value="1"/>
</dbReference>
<organism evidence="3 5">
    <name type="scientific">Corynebacterium kutscheri</name>
    <dbReference type="NCBI Taxonomy" id="35755"/>
    <lineage>
        <taxon>Bacteria</taxon>
        <taxon>Bacillati</taxon>
        <taxon>Actinomycetota</taxon>
        <taxon>Actinomycetes</taxon>
        <taxon>Mycobacteriales</taxon>
        <taxon>Corynebacteriaceae</taxon>
        <taxon>Corynebacterium</taxon>
    </lineage>
</organism>
<feature type="binding site" evidence="1">
    <location>
        <position position="111"/>
    </location>
    <ligand>
        <name>Mn(2+)</name>
        <dbReference type="ChEBI" id="CHEBI:29035"/>
        <label>2</label>
    </ligand>
</feature>
<feature type="binding site" evidence="1">
    <location>
        <position position="174"/>
    </location>
    <ligand>
        <name>Mn(2+)</name>
        <dbReference type="ChEBI" id="CHEBI:29035"/>
        <label>2</label>
    </ligand>
</feature>
<dbReference type="Gene3D" id="3.30.70.360">
    <property type="match status" value="1"/>
</dbReference>
<evidence type="ECO:0000313" key="5">
    <source>
        <dbReference type="Proteomes" id="UP000033457"/>
    </source>
</evidence>
<keyword evidence="1" id="KW-0479">Metal-binding</keyword>
<dbReference type="Proteomes" id="UP000271380">
    <property type="component" value="Chromosome"/>
</dbReference>
<dbReference type="PIRSF" id="PIRSF005962">
    <property type="entry name" value="Pept_M20D_amidohydro"/>
    <property type="match status" value="1"/>
</dbReference>
<dbReference type="InterPro" id="IPR011650">
    <property type="entry name" value="Peptidase_M20_dimer"/>
</dbReference>
<dbReference type="GO" id="GO:0047980">
    <property type="term" value="F:hippurate hydrolase activity"/>
    <property type="evidence" value="ECO:0007669"/>
    <property type="project" value="UniProtKB-EC"/>
</dbReference>
<dbReference type="KEGG" id="cku:UL82_06710"/>
<dbReference type="SUPFAM" id="SSF53187">
    <property type="entry name" value="Zn-dependent exopeptidases"/>
    <property type="match status" value="1"/>
</dbReference>
<gene>
    <name evidence="3" type="primary">amiB</name>
    <name evidence="4" type="ORF">NCTC949_01908</name>
    <name evidence="3" type="ORF">UL82_06710</name>
</gene>
<evidence type="ECO:0000313" key="4">
    <source>
        <dbReference type="EMBL" id="VEH08785.1"/>
    </source>
</evidence>
<dbReference type="InterPro" id="IPR036264">
    <property type="entry name" value="Bact_exopeptidase_dim_dom"/>
</dbReference>
<evidence type="ECO:0000259" key="2">
    <source>
        <dbReference type="Pfam" id="PF07687"/>
    </source>
</evidence>
<dbReference type="AlphaFoldDB" id="A0A0F6R043"/>
<protein>
    <submittedName>
        <fullName evidence="3">Amidohydrolase</fullName>
        <ecNumber evidence="3">3.5.1.32</ecNumber>
    </submittedName>
    <submittedName>
        <fullName evidence="4">Metal-dependentamidase/aminoacylase/carboxypeptidase</fullName>
        <ecNumber evidence="4">3.-.-.-</ecNumber>
    </submittedName>
</protein>
<keyword evidence="5" id="KW-1185">Reference proteome</keyword>
<keyword evidence="3" id="KW-0378">Hydrolase</keyword>
<comment type="cofactor">
    <cofactor evidence="1">
        <name>Mn(2+)</name>
        <dbReference type="ChEBI" id="CHEBI:29035"/>
    </cofactor>
    <text evidence="1">The Mn(2+) ion enhances activity.</text>
</comment>
<dbReference type="STRING" id="35755.UL82_06710"/>
<dbReference type="RefSeq" id="WP_046439832.1">
    <property type="nucleotide sequence ID" value="NZ_CP011312.1"/>
</dbReference>
<feature type="binding site" evidence="1">
    <location>
        <position position="113"/>
    </location>
    <ligand>
        <name>Mn(2+)</name>
        <dbReference type="ChEBI" id="CHEBI:29035"/>
        <label>2</label>
    </ligand>
</feature>
<keyword evidence="1" id="KW-0464">Manganese</keyword>
<dbReference type="Gene3D" id="3.40.630.10">
    <property type="entry name" value="Zn peptidases"/>
    <property type="match status" value="1"/>
</dbReference>
<dbReference type="Proteomes" id="UP000033457">
    <property type="component" value="Chromosome"/>
</dbReference>
<dbReference type="NCBIfam" id="TIGR01891">
    <property type="entry name" value="amidohydrolases"/>
    <property type="match status" value="1"/>
</dbReference>
<feature type="domain" description="Peptidase M20 dimerisation" evidence="2">
    <location>
        <begin position="197"/>
        <end position="291"/>
    </location>
</feature>
<dbReference type="EC" id="3.-.-.-" evidence="4"/>
<dbReference type="InterPro" id="IPR002933">
    <property type="entry name" value="Peptidase_M20"/>
</dbReference>
<feature type="binding site" evidence="1">
    <location>
        <position position="147"/>
    </location>
    <ligand>
        <name>Mn(2+)</name>
        <dbReference type="ChEBI" id="CHEBI:29035"/>
        <label>2</label>
    </ligand>
</feature>
<dbReference type="EMBL" id="LR134377">
    <property type="protein sequence ID" value="VEH08785.1"/>
    <property type="molecule type" value="Genomic_DNA"/>
</dbReference>
<reference evidence="4 6" key="2">
    <citation type="submission" date="2018-12" db="EMBL/GenBank/DDBJ databases">
        <authorList>
            <consortium name="Pathogen Informatics"/>
        </authorList>
    </citation>
    <scope>NUCLEOTIDE SEQUENCE [LARGE SCALE GENOMIC DNA]</scope>
    <source>
        <strain evidence="4 6">NCTC949</strain>
    </source>
</reference>
<dbReference type="OrthoDB" id="9777385at2"/>
<dbReference type="Pfam" id="PF07687">
    <property type="entry name" value="M20_dimer"/>
    <property type="match status" value="1"/>
</dbReference>
<dbReference type="GO" id="GO:0046872">
    <property type="term" value="F:metal ion binding"/>
    <property type="evidence" value="ECO:0007669"/>
    <property type="project" value="UniProtKB-KW"/>
</dbReference>
<reference evidence="3 5" key="1">
    <citation type="journal article" date="2015" name="Genome Announc.">
        <title>Complete Genome Sequence of Corynebacterium kutscheri DSM 20755, a Corynebacterial Type Strain with Remarkably Low G+C Content of Chromosomal DNA.</title>
        <authorList>
            <person name="Ruckert C."/>
            <person name="Albersmeier A."/>
            <person name="Winkler A."/>
            <person name="Tauch A."/>
        </authorList>
    </citation>
    <scope>NUCLEOTIDE SEQUENCE [LARGE SCALE GENOMIC DNA]</scope>
    <source>
        <strain evidence="3 5">DSM 20755</strain>
    </source>
</reference>
<dbReference type="PANTHER" id="PTHR11014">
    <property type="entry name" value="PEPTIDASE M20 FAMILY MEMBER"/>
    <property type="match status" value="1"/>
</dbReference>
<proteinExistence type="predicted"/>
<evidence type="ECO:0000313" key="6">
    <source>
        <dbReference type="Proteomes" id="UP000271380"/>
    </source>
</evidence>
<evidence type="ECO:0000313" key="3">
    <source>
        <dbReference type="EMBL" id="AKE41507.1"/>
    </source>
</evidence>
<dbReference type="Pfam" id="PF01546">
    <property type="entry name" value="Peptidase_M20"/>
    <property type="match status" value="1"/>
</dbReference>
<sequence>MTISDLLNSHTTDLSWQESLYQKLHQIPELSGREEKTAALIRAELNRFDCEVISPIGGFGMVAIFRNGDGPCVLMRADFDGLPVKETTGVAYASTHTMTVDNNLTACMHACGHDMHTTSLLGACALLDAHRSMWRGTFIALFQPSEENGEGAAAMVADGLQEKIPVPDVCFGQHIVPGPAGKVMTLPGPILAACDSIEVTITGQSAHGSMPQNALDPTYAAAMIVVRLQGIVGREISPHDFAVASVGTLESGNSNNTIPGKARIVINCRHYSQEVKTKLYTAIERVCEAECVASGMTVKPVFRYFGHAPLTNNSLEVFNRVRTTFDDVFHEDSTDAHRWTASEDFSHIPNAFNAPYLFWLVGCTPRKQWAAALAADTIDSNIPTNHSGDFLPDYQPTVTACTQAALAAVLTYLAP</sequence>